<dbReference type="CDD" id="cd11041">
    <property type="entry name" value="CYP503A1-like"/>
    <property type="match status" value="1"/>
</dbReference>
<keyword evidence="8" id="KW-1133">Transmembrane helix</keyword>
<keyword evidence="5 6" id="KW-0408">Iron</keyword>
<dbReference type="GO" id="GO:0004497">
    <property type="term" value="F:monooxygenase activity"/>
    <property type="evidence" value="ECO:0007669"/>
    <property type="project" value="UniProtKB-KW"/>
</dbReference>
<comment type="similarity">
    <text evidence="2 7">Belongs to the cytochrome P450 family.</text>
</comment>
<evidence type="ECO:0000256" key="7">
    <source>
        <dbReference type="RuleBase" id="RU000461"/>
    </source>
</evidence>
<dbReference type="EMBL" id="WWBZ02000016">
    <property type="protein sequence ID" value="KAF4309690.1"/>
    <property type="molecule type" value="Genomic_DNA"/>
</dbReference>
<evidence type="ECO:0000256" key="3">
    <source>
        <dbReference type="ARBA" id="ARBA00022723"/>
    </source>
</evidence>
<evidence type="ECO:0000256" key="2">
    <source>
        <dbReference type="ARBA" id="ARBA00010617"/>
    </source>
</evidence>
<comment type="caution">
    <text evidence="9">The sequence shown here is derived from an EMBL/GenBank/DDBJ whole genome shotgun (WGS) entry which is preliminary data.</text>
</comment>
<keyword evidence="4 7" id="KW-0560">Oxidoreductase</keyword>
<evidence type="ECO:0000313" key="9">
    <source>
        <dbReference type="EMBL" id="KAF4309690.1"/>
    </source>
</evidence>
<name>A0A8H4IYF4_9PEZI</name>
<gene>
    <name evidence="9" type="ORF">GTA08_BOTSDO01871</name>
</gene>
<proteinExistence type="inferred from homology"/>
<keyword evidence="6 7" id="KW-0349">Heme</keyword>
<evidence type="ECO:0000256" key="6">
    <source>
        <dbReference type="PIRSR" id="PIRSR602403-1"/>
    </source>
</evidence>
<organism evidence="9 10">
    <name type="scientific">Botryosphaeria dothidea</name>
    <dbReference type="NCBI Taxonomy" id="55169"/>
    <lineage>
        <taxon>Eukaryota</taxon>
        <taxon>Fungi</taxon>
        <taxon>Dikarya</taxon>
        <taxon>Ascomycota</taxon>
        <taxon>Pezizomycotina</taxon>
        <taxon>Dothideomycetes</taxon>
        <taxon>Dothideomycetes incertae sedis</taxon>
        <taxon>Botryosphaeriales</taxon>
        <taxon>Botryosphaeriaceae</taxon>
        <taxon>Botryosphaeria</taxon>
    </lineage>
</organism>
<dbReference type="SUPFAM" id="SSF48264">
    <property type="entry name" value="Cytochrome P450"/>
    <property type="match status" value="1"/>
</dbReference>
<dbReference type="AlphaFoldDB" id="A0A8H4IYF4"/>
<evidence type="ECO:0008006" key="11">
    <source>
        <dbReference type="Google" id="ProtNLM"/>
    </source>
</evidence>
<sequence>MTALGDFSTTLIYGAVVAATFISVWMGLNTSTLSIPIALADEFPNAKKRLEYYTFNSRKALVKDYSQFNDQVFALATNGGVNCVIPREFLDNLKSHKELSFAATLEDVAQQKYTSVGGLPDFGVKVMTGKLNPSLTAYTPIIHNMVRENWPECFGGAEWTSINVYTPLLRLVAQISGRVFNSTEASKSEQWIQLATVYVSEVIPYAHKLKTWPECLRPFVSRYIPGYEALHAQRTSAKEMIAATLRRKKESGGAPLEDPPSMLDHLASGKHADLIDDLEQQFFLQMTLIVASVHTSASTTTQSLFDLAVHSECIPELRDEARAVLAESGGVFTRAALAKLKKLDSFIKEVQRFNSPDLTTFQRIALAPLTLPNGLHVPKGTKLELATGAINLDDDVWPDARTFDGLRFYRMRQADPEREAKHQFISVSKTELAWGYGRHSCPGRWLADIVIKTILAEFLLRCDIKNPEGRGRWESLEIDGNILPNEEGEVLVRSL</sequence>
<dbReference type="InterPro" id="IPR036396">
    <property type="entry name" value="Cyt_P450_sf"/>
</dbReference>
<dbReference type="Proteomes" id="UP000572817">
    <property type="component" value="Unassembled WGS sequence"/>
</dbReference>
<keyword evidence="7" id="KW-0503">Monooxygenase</keyword>
<protein>
    <recommendedName>
        <fullName evidence="11">Cytochrome p450 protein</fullName>
    </recommendedName>
</protein>
<evidence type="ECO:0000313" key="10">
    <source>
        <dbReference type="Proteomes" id="UP000572817"/>
    </source>
</evidence>
<dbReference type="GO" id="GO:0020037">
    <property type="term" value="F:heme binding"/>
    <property type="evidence" value="ECO:0007669"/>
    <property type="project" value="InterPro"/>
</dbReference>
<dbReference type="PANTHER" id="PTHR46206:SF7">
    <property type="entry name" value="P450, PUTATIVE (EUROFUNG)-RELATED"/>
    <property type="match status" value="1"/>
</dbReference>
<dbReference type="InterPro" id="IPR017972">
    <property type="entry name" value="Cyt_P450_CS"/>
</dbReference>
<dbReference type="PRINTS" id="PR00465">
    <property type="entry name" value="EP450IV"/>
</dbReference>
<evidence type="ECO:0000256" key="1">
    <source>
        <dbReference type="ARBA" id="ARBA00001971"/>
    </source>
</evidence>
<dbReference type="GO" id="GO:0005506">
    <property type="term" value="F:iron ion binding"/>
    <property type="evidence" value="ECO:0007669"/>
    <property type="project" value="InterPro"/>
</dbReference>
<feature type="transmembrane region" description="Helical" evidence="8">
    <location>
        <begin position="7"/>
        <end position="28"/>
    </location>
</feature>
<dbReference type="PROSITE" id="PS00086">
    <property type="entry name" value="CYTOCHROME_P450"/>
    <property type="match status" value="1"/>
</dbReference>
<dbReference type="GO" id="GO:0016705">
    <property type="term" value="F:oxidoreductase activity, acting on paired donors, with incorporation or reduction of molecular oxygen"/>
    <property type="evidence" value="ECO:0007669"/>
    <property type="project" value="InterPro"/>
</dbReference>
<evidence type="ECO:0000256" key="8">
    <source>
        <dbReference type="SAM" id="Phobius"/>
    </source>
</evidence>
<keyword evidence="3 6" id="KW-0479">Metal-binding</keyword>
<accession>A0A8H4IYF4</accession>
<dbReference type="InterPro" id="IPR002403">
    <property type="entry name" value="Cyt_P450_E_grp-IV"/>
</dbReference>
<comment type="cofactor">
    <cofactor evidence="1 6">
        <name>heme</name>
        <dbReference type="ChEBI" id="CHEBI:30413"/>
    </cofactor>
</comment>
<keyword evidence="8" id="KW-0812">Transmembrane</keyword>
<feature type="binding site" description="axial binding residue" evidence="6">
    <location>
        <position position="441"/>
    </location>
    <ligand>
        <name>heme</name>
        <dbReference type="ChEBI" id="CHEBI:30413"/>
    </ligand>
    <ligandPart>
        <name>Fe</name>
        <dbReference type="ChEBI" id="CHEBI:18248"/>
    </ligandPart>
</feature>
<keyword evidence="10" id="KW-1185">Reference proteome</keyword>
<dbReference type="OrthoDB" id="1844152at2759"/>
<dbReference type="Gene3D" id="1.10.630.10">
    <property type="entry name" value="Cytochrome P450"/>
    <property type="match status" value="1"/>
</dbReference>
<keyword evidence="8" id="KW-0472">Membrane</keyword>
<evidence type="ECO:0000256" key="4">
    <source>
        <dbReference type="ARBA" id="ARBA00023002"/>
    </source>
</evidence>
<evidence type="ECO:0000256" key="5">
    <source>
        <dbReference type="ARBA" id="ARBA00023004"/>
    </source>
</evidence>
<dbReference type="PANTHER" id="PTHR46206">
    <property type="entry name" value="CYTOCHROME P450"/>
    <property type="match status" value="1"/>
</dbReference>
<dbReference type="InterPro" id="IPR001128">
    <property type="entry name" value="Cyt_P450"/>
</dbReference>
<reference evidence="9" key="1">
    <citation type="submission" date="2020-04" db="EMBL/GenBank/DDBJ databases">
        <title>Genome Assembly and Annotation of Botryosphaeria dothidea sdau 11-99, a Latent Pathogen of Apple Fruit Ring Rot in China.</title>
        <authorList>
            <person name="Yu C."/>
            <person name="Diao Y."/>
            <person name="Lu Q."/>
            <person name="Zhao J."/>
            <person name="Cui S."/>
            <person name="Peng C."/>
            <person name="He B."/>
            <person name="Liu H."/>
        </authorList>
    </citation>
    <scope>NUCLEOTIDE SEQUENCE [LARGE SCALE GENOMIC DNA]</scope>
    <source>
        <strain evidence="9">Sdau11-99</strain>
    </source>
</reference>
<dbReference type="Pfam" id="PF00067">
    <property type="entry name" value="p450"/>
    <property type="match status" value="1"/>
</dbReference>